<feature type="domain" description="HTH cro/C1-type" evidence="1">
    <location>
        <begin position="38"/>
        <end position="85"/>
    </location>
</feature>
<dbReference type="Gene3D" id="1.10.260.40">
    <property type="entry name" value="lambda repressor-like DNA-binding domains"/>
    <property type="match status" value="1"/>
</dbReference>
<sequence>MAAPRNHELADFLRRARAAREPGDAGLPADGRVRRVPGLRREEVALLAGVSTDYYTRLEQDRRIVPSRQVLDALARALGLDDAGRTHLDDLIGASTRPGRRTRGAVQRVRPGLYQLLDGLDSQPALVLGHRTDVLAGNRLARALFADFDAMPPRERNYARWMLLSPEARNLFADWEQQARTAVESLRLDVGTTPDDALAQQLVGELSLASPEFRHWWSEHQVHRRTHGSKHLNHPVVGELTVDFESLTFPDDPNQTLFLYSTAPDSSSREAMNLLASWVQPAPRRTHDTG</sequence>
<dbReference type="AlphaFoldDB" id="A0A562EPE6"/>
<comment type="caution">
    <text evidence="2">The sequence shown here is derived from an EMBL/GenBank/DDBJ whole genome shotgun (WGS) entry which is preliminary data.</text>
</comment>
<name>A0A562EPE6_RHORH</name>
<evidence type="ECO:0000259" key="1">
    <source>
        <dbReference type="PROSITE" id="PS50943"/>
    </source>
</evidence>
<dbReference type="PANTHER" id="PTHR35010">
    <property type="entry name" value="BLL4672 PROTEIN-RELATED"/>
    <property type="match status" value="1"/>
</dbReference>
<evidence type="ECO:0000313" key="3">
    <source>
        <dbReference type="Proteomes" id="UP000317573"/>
    </source>
</evidence>
<accession>A0A562EPE6</accession>
<dbReference type="PANTHER" id="PTHR35010:SF2">
    <property type="entry name" value="BLL4672 PROTEIN"/>
    <property type="match status" value="1"/>
</dbReference>
<dbReference type="InterPro" id="IPR001387">
    <property type="entry name" value="Cro/C1-type_HTH"/>
</dbReference>
<evidence type="ECO:0000313" key="2">
    <source>
        <dbReference type="EMBL" id="TWH23719.1"/>
    </source>
</evidence>
<dbReference type="PROSITE" id="PS50943">
    <property type="entry name" value="HTH_CROC1"/>
    <property type="match status" value="1"/>
</dbReference>
<organism evidence="2 3">
    <name type="scientific">Rhodococcus rhodochrous J45</name>
    <dbReference type="NCBI Taxonomy" id="935266"/>
    <lineage>
        <taxon>Bacteria</taxon>
        <taxon>Bacillati</taxon>
        <taxon>Actinomycetota</taxon>
        <taxon>Actinomycetes</taxon>
        <taxon>Mycobacteriales</taxon>
        <taxon>Nocardiaceae</taxon>
        <taxon>Rhodococcus</taxon>
    </lineage>
</organism>
<dbReference type="Gene3D" id="3.30.450.180">
    <property type="match status" value="1"/>
</dbReference>
<dbReference type="SMART" id="SM00530">
    <property type="entry name" value="HTH_XRE"/>
    <property type="match status" value="1"/>
</dbReference>
<dbReference type="Pfam" id="PF17765">
    <property type="entry name" value="MLTR_LBD"/>
    <property type="match status" value="1"/>
</dbReference>
<dbReference type="GO" id="GO:0003677">
    <property type="term" value="F:DNA binding"/>
    <property type="evidence" value="ECO:0007669"/>
    <property type="project" value="InterPro"/>
</dbReference>
<dbReference type="Proteomes" id="UP000317573">
    <property type="component" value="Unassembled WGS sequence"/>
</dbReference>
<gene>
    <name evidence="2" type="ORF">L618_001100000530</name>
</gene>
<dbReference type="InterPro" id="IPR041413">
    <property type="entry name" value="MLTR_LBD"/>
</dbReference>
<reference evidence="2 3" key="1">
    <citation type="submission" date="2019-07" db="EMBL/GenBank/DDBJ databases">
        <title>Genome sequencing of lignin-degrading bacterial isolates.</title>
        <authorList>
            <person name="Gladden J."/>
        </authorList>
    </citation>
    <scope>NUCLEOTIDE SEQUENCE [LARGE SCALE GENOMIC DNA]</scope>
    <source>
        <strain evidence="2 3">J45</strain>
    </source>
</reference>
<dbReference type="InterPro" id="IPR010982">
    <property type="entry name" value="Lambda_DNA-bd_dom_sf"/>
</dbReference>
<protein>
    <submittedName>
        <fullName evidence="2">Putative transcriptional regulators</fullName>
    </submittedName>
</protein>
<dbReference type="RefSeq" id="WP_145690971.1">
    <property type="nucleotide sequence ID" value="NZ_VLJT01000008.1"/>
</dbReference>
<dbReference type="Pfam" id="PF13560">
    <property type="entry name" value="HTH_31"/>
    <property type="match status" value="1"/>
</dbReference>
<dbReference type="EMBL" id="VLJT01000008">
    <property type="protein sequence ID" value="TWH23719.1"/>
    <property type="molecule type" value="Genomic_DNA"/>
</dbReference>
<proteinExistence type="predicted"/>
<dbReference type="SUPFAM" id="SSF47413">
    <property type="entry name" value="lambda repressor-like DNA-binding domains"/>
    <property type="match status" value="1"/>
</dbReference>
<dbReference type="CDD" id="cd00093">
    <property type="entry name" value="HTH_XRE"/>
    <property type="match status" value="1"/>
</dbReference>